<keyword evidence="1" id="KW-0732">Signal</keyword>
<feature type="signal peptide" evidence="1">
    <location>
        <begin position="1"/>
        <end position="18"/>
    </location>
</feature>
<evidence type="ECO:0000313" key="2">
    <source>
        <dbReference type="EMBL" id="MXU96996.1"/>
    </source>
</evidence>
<organism evidence="2">
    <name type="scientific">Ixodes ricinus</name>
    <name type="common">Common tick</name>
    <name type="synonym">Acarus ricinus</name>
    <dbReference type="NCBI Taxonomy" id="34613"/>
    <lineage>
        <taxon>Eukaryota</taxon>
        <taxon>Metazoa</taxon>
        <taxon>Ecdysozoa</taxon>
        <taxon>Arthropoda</taxon>
        <taxon>Chelicerata</taxon>
        <taxon>Arachnida</taxon>
        <taxon>Acari</taxon>
        <taxon>Parasitiformes</taxon>
        <taxon>Ixodida</taxon>
        <taxon>Ixodoidea</taxon>
        <taxon>Ixodidae</taxon>
        <taxon>Ixodinae</taxon>
        <taxon>Ixodes</taxon>
    </lineage>
</organism>
<reference evidence="2" key="1">
    <citation type="submission" date="2019-12" db="EMBL/GenBank/DDBJ databases">
        <title>An insight into the sialome of adult female Ixodes ricinus ticks feeding for 6 days.</title>
        <authorList>
            <person name="Perner J."/>
            <person name="Ribeiro J.M.C."/>
        </authorList>
    </citation>
    <scope>NUCLEOTIDE SEQUENCE</scope>
    <source>
        <strain evidence="2">Semi-engorged</strain>
        <tissue evidence="2">Salivary glands</tissue>
    </source>
</reference>
<sequence length="239" mass="25387">MVLASLSSIFSLLRCSASFRISSSSIFWRVDEISWPIFRRIFSLSSASFFSFSSRSSLRRRIFSSNLFFCSNFSSSVRGLSSSADSEKLWWPDLTAWNSTSASVRNLLPHSSHLRLLAEAGEPSADVGSGLGAAALVGSDPADESSVFPATSSLQSPFSVLAGTLVAGGFTAGTGSLVSMASSACAKSHSIAASTPWLPHTCRAFSALCSEKPISLRMSSSDDMTGPFQAYRTCKSVIT</sequence>
<evidence type="ECO:0000256" key="1">
    <source>
        <dbReference type="SAM" id="SignalP"/>
    </source>
</evidence>
<feature type="chain" id="PRO_5025667728" evidence="1">
    <location>
        <begin position="19"/>
        <end position="239"/>
    </location>
</feature>
<proteinExistence type="predicted"/>
<protein>
    <submittedName>
        <fullName evidence="2">Putative secreted protein</fullName>
    </submittedName>
</protein>
<name>A0A6B0V5B3_IXORI</name>
<dbReference type="EMBL" id="GIFC01014913">
    <property type="protein sequence ID" value="MXU96996.1"/>
    <property type="molecule type" value="Transcribed_RNA"/>
</dbReference>
<accession>A0A6B0V5B3</accession>
<dbReference type="AlphaFoldDB" id="A0A6B0V5B3"/>